<feature type="compositionally biased region" description="Basic and acidic residues" evidence="2">
    <location>
        <begin position="224"/>
        <end position="234"/>
    </location>
</feature>
<reference evidence="3" key="1">
    <citation type="submission" date="2014-11" db="EMBL/GenBank/DDBJ databases">
        <authorList>
            <person name="Otto D Thomas"/>
            <person name="Naeem Raeece"/>
        </authorList>
    </citation>
    <scope>NUCLEOTIDE SEQUENCE</scope>
</reference>
<sequence length="419" mass="46399">MESGRVAQHEQPDGEDGDEDQFANFYKIKNPHPSKSTSNKRAVHEKHVDVLRLPLGWVAEPHIVVSMTGKLGRAMGVRDCTANEIEKLKKQQEGAEKRADVMREKMASEQEAVDTTMAEARQAVTAKMDRKMSDISLDSDAAREHLTLFNKYGTDDPEEISKKITARQQKADAKVKAISDKIRDLEDMAPKWCVWETKRIDGDAELERQTLADLVGAEAEDANLAERNKEEGKAVKRKKPPPKKGGKKGEGGSDSDESDSDSDVSFRVESDEEDEDEDEEDEEEEEEGGKKKKKKKNDGEAGGGDGGSDDEDGSDEEDEDGEGKEGKKKKKKGKEDQFHGVPLRPKPRLFVAKLLEPPPPLNKVSASAEEMEEIFPAFLSECNRVRMNVGRALDRQQRSTIDGAALPPAGVFKAVQKST</sequence>
<dbReference type="EMBL" id="CDMZ01000871">
    <property type="protein sequence ID" value="CEM23018.1"/>
    <property type="molecule type" value="Genomic_DNA"/>
</dbReference>
<feature type="compositionally biased region" description="Basic residues" evidence="2">
    <location>
        <begin position="235"/>
        <end position="246"/>
    </location>
</feature>
<feature type="compositionally biased region" description="Acidic residues" evidence="2">
    <location>
        <begin position="307"/>
        <end position="322"/>
    </location>
</feature>
<dbReference type="VEuPathDB" id="CryptoDB:Cvel_4145"/>
<feature type="region of interest" description="Disordered" evidence="2">
    <location>
        <begin position="218"/>
        <end position="345"/>
    </location>
</feature>
<gene>
    <name evidence="3" type="ORF">Cvel_4145</name>
</gene>
<feature type="region of interest" description="Disordered" evidence="2">
    <location>
        <begin position="1"/>
        <end position="43"/>
    </location>
</feature>
<dbReference type="AlphaFoldDB" id="A0A0G4G3S5"/>
<protein>
    <submittedName>
        <fullName evidence="3">Uncharacterized protein</fullName>
    </submittedName>
</protein>
<evidence type="ECO:0000256" key="1">
    <source>
        <dbReference type="SAM" id="Coils"/>
    </source>
</evidence>
<organism evidence="3">
    <name type="scientific">Chromera velia CCMP2878</name>
    <dbReference type="NCBI Taxonomy" id="1169474"/>
    <lineage>
        <taxon>Eukaryota</taxon>
        <taxon>Sar</taxon>
        <taxon>Alveolata</taxon>
        <taxon>Colpodellida</taxon>
        <taxon>Chromeraceae</taxon>
        <taxon>Chromera</taxon>
    </lineage>
</organism>
<evidence type="ECO:0000313" key="3">
    <source>
        <dbReference type="EMBL" id="CEM23018.1"/>
    </source>
</evidence>
<feature type="compositionally biased region" description="Acidic residues" evidence="2">
    <location>
        <begin position="253"/>
        <end position="262"/>
    </location>
</feature>
<keyword evidence="1" id="KW-0175">Coiled coil</keyword>
<feature type="compositionally biased region" description="Acidic residues" evidence="2">
    <location>
        <begin position="270"/>
        <end position="287"/>
    </location>
</feature>
<name>A0A0G4G3S5_9ALVE</name>
<accession>A0A0G4G3S5</accession>
<proteinExistence type="predicted"/>
<feature type="coiled-coil region" evidence="1">
    <location>
        <begin position="78"/>
        <end position="105"/>
    </location>
</feature>
<evidence type="ECO:0000256" key="2">
    <source>
        <dbReference type="SAM" id="MobiDB-lite"/>
    </source>
</evidence>